<dbReference type="InterPro" id="IPR045175">
    <property type="entry name" value="M28_fam"/>
</dbReference>
<reference evidence="3 4" key="1">
    <citation type="journal article" date="2020" name="J Geophys Res Biogeosci">
        <title>Magnetotaxis as an Adaptation to Enable Bacterial Shuttling of Microbial Sulfur and Sulfur Cycling Across Aquatic Oxic#Anoxic Interfaces.</title>
        <authorList>
            <person name="Li J."/>
            <person name="Liu P."/>
            <person name="Wang J."/>
            <person name="Roberts A.P."/>
            <person name="Pan Y."/>
        </authorList>
    </citation>
    <scope>NUCLEOTIDE SEQUENCE [LARGE SCALE GENOMIC DNA]</scope>
    <source>
        <strain evidence="3 4">MYR-1_YQ</strain>
    </source>
</reference>
<dbReference type="Proteomes" id="UP001196980">
    <property type="component" value="Unassembled WGS sequence"/>
</dbReference>
<evidence type="ECO:0000259" key="2">
    <source>
        <dbReference type="Pfam" id="PF04389"/>
    </source>
</evidence>
<name>A0ABS6S4G6_9BACT</name>
<keyword evidence="4" id="KW-1185">Reference proteome</keyword>
<gene>
    <name evidence="3" type="ORF">HWQ67_19430</name>
</gene>
<comment type="caution">
    <text evidence="3">The sequence shown here is derived from an EMBL/GenBank/DDBJ whole genome shotgun (WGS) entry which is preliminary data.</text>
</comment>
<accession>A0ABS6S4G6</accession>
<protein>
    <submittedName>
        <fullName evidence="3">M28 family peptidase</fullName>
    </submittedName>
</protein>
<feature type="transmembrane region" description="Helical" evidence="1">
    <location>
        <begin position="12"/>
        <end position="35"/>
    </location>
</feature>
<feature type="domain" description="Peptidase M28" evidence="2">
    <location>
        <begin position="115"/>
        <end position="303"/>
    </location>
</feature>
<organism evidence="3 4">
    <name type="scientific">Candidatus Magnetobacterium casense</name>
    <dbReference type="NCBI Taxonomy" id="1455061"/>
    <lineage>
        <taxon>Bacteria</taxon>
        <taxon>Pseudomonadati</taxon>
        <taxon>Nitrospirota</taxon>
        <taxon>Thermodesulfovibrionia</taxon>
        <taxon>Thermodesulfovibrionales</taxon>
        <taxon>Candidatus Magnetobacteriaceae</taxon>
        <taxon>Candidatus Magnetobacterium</taxon>
    </lineage>
</organism>
<dbReference type="PANTHER" id="PTHR12147">
    <property type="entry name" value="METALLOPEPTIDASE M28 FAMILY MEMBER"/>
    <property type="match status" value="1"/>
</dbReference>
<keyword evidence="1" id="KW-1133">Transmembrane helix</keyword>
<sequence length="307" mass="35113">MPHMKFKPKRKRLWLSILIRWTVIVGIVVSTVVYIESMPGELYKGVLRPLSAEEELLKQNLRQHVVKLSQEIGHRNTEHYKGLEASVEYIRDVLVRYGYSVRFQEYTVRHKTVKNIEAQIDAPSDEIIVVGAHYDSVQGSPGANDNASGVAATLELARLHAGKKHRRTLRFVLFVNEEPPYFETEDMGSRLYAREARKRGDKIVGMVSLETIGFYSDSPGSQKYPSILKYFYPDTANFIGFVSNISSRGLLYRCIRAFRNTTAFPSVGTVAPAWIPGIGWSDHWSFWKDDYPAIMVTDTAPFRYVHY</sequence>
<keyword evidence="1" id="KW-0472">Membrane</keyword>
<dbReference type="PANTHER" id="PTHR12147:SF26">
    <property type="entry name" value="PEPTIDASE M28 DOMAIN-CONTAINING PROTEIN"/>
    <property type="match status" value="1"/>
</dbReference>
<evidence type="ECO:0000256" key="1">
    <source>
        <dbReference type="SAM" id="Phobius"/>
    </source>
</evidence>
<dbReference type="EMBL" id="JABXWD010000783">
    <property type="protein sequence ID" value="MBV6343744.1"/>
    <property type="molecule type" value="Genomic_DNA"/>
</dbReference>
<dbReference type="Pfam" id="PF04389">
    <property type="entry name" value="Peptidase_M28"/>
    <property type="match status" value="1"/>
</dbReference>
<proteinExistence type="predicted"/>
<feature type="non-terminal residue" evidence="3">
    <location>
        <position position="307"/>
    </location>
</feature>
<dbReference type="InterPro" id="IPR007484">
    <property type="entry name" value="Peptidase_M28"/>
</dbReference>
<keyword evidence="1" id="KW-0812">Transmembrane</keyword>
<evidence type="ECO:0000313" key="4">
    <source>
        <dbReference type="Proteomes" id="UP001196980"/>
    </source>
</evidence>
<evidence type="ECO:0000313" key="3">
    <source>
        <dbReference type="EMBL" id="MBV6343744.1"/>
    </source>
</evidence>